<dbReference type="Pfam" id="PF00884">
    <property type="entry name" value="Sulfatase"/>
    <property type="match status" value="1"/>
</dbReference>
<keyword evidence="4" id="KW-1185">Reference proteome</keyword>
<evidence type="ECO:0000313" key="4">
    <source>
        <dbReference type="Proteomes" id="UP000434172"/>
    </source>
</evidence>
<dbReference type="PANTHER" id="PTHR43108:SF6">
    <property type="entry name" value="N-SULPHOGLUCOSAMINE SULPHOHYDROLASE"/>
    <property type="match status" value="1"/>
</dbReference>
<dbReference type="AlphaFoldDB" id="A0A8H3VVP5"/>
<dbReference type="InterPro" id="IPR000917">
    <property type="entry name" value="Sulfatase_N"/>
</dbReference>
<organism evidence="3 4">
    <name type="scientific">Colletotrichum asianum</name>
    <dbReference type="NCBI Taxonomy" id="702518"/>
    <lineage>
        <taxon>Eukaryota</taxon>
        <taxon>Fungi</taxon>
        <taxon>Dikarya</taxon>
        <taxon>Ascomycota</taxon>
        <taxon>Pezizomycotina</taxon>
        <taxon>Sordariomycetes</taxon>
        <taxon>Hypocreomycetidae</taxon>
        <taxon>Glomerellales</taxon>
        <taxon>Glomerellaceae</taxon>
        <taxon>Colletotrichum</taxon>
        <taxon>Colletotrichum gloeosporioides species complex</taxon>
    </lineage>
</organism>
<evidence type="ECO:0000256" key="1">
    <source>
        <dbReference type="ARBA" id="ARBA00008779"/>
    </source>
</evidence>
<proteinExistence type="inferred from homology"/>
<feature type="domain" description="Sulfatase N-terminal" evidence="2">
    <location>
        <begin position="48"/>
        <end position="89"/>
    </location>
</feature>
<comment type="caution">
    <text evidence="3">The sequence shown here is derived from an EMBL/GenBank/DDBJ whole genome shotgun (WGS) entry which is preliminary data.</text>
</comment>
<evidence type="ECO:0000313" key="3">
    <source>
        <dbReference type="EMBL" id="KAF0315829.1"/>
    </source>
</evidence>
<name>A0A8H3VVP5_9PEZI</name>
<evidence type="ECO:0000259" key="2">
    <source>
        <dbReference type="Pfam" id="PF00884"/>
    </source>
</evidence>
<dbReference type="OrthoDB" id="103349at2759"/>
<dbReference type="SUPFAM" id="SSF53649">
    <property type="entry name" value="Alkaline phosphatase-like"/>
    <property type="match status" value="1"/>
</dbReference>
<reference evidence="3 4" key="1">
    <citation type="submission" date="2019-12" db="EMBL/GenBank/DDBJ databases">
        <title>A genome sequence resource for the geographically widespread anthracnose pathogen Colletotrichum asianum.</title>
        <authorList>
            <person name="Meng Y."/>
        </authorList>
    </citation>
    <scope>NUCLEOTIDE SEQUENCE [LARGE SCALE GENOMIC DNA]</scope>
    <source>
        <strain evidence="3 4">ICMP 18580</strain>
    </source>
</reference>
<dbReference type="Proteomes" id="UP000434172">
    <property type="component" value="Unassembled WGS sequence"/>
</dbReference>
<gene>
    <name evidence="3" type="ORF">GQ607_016940</name>
</gene>
<protein>
    <submittedName>
        <fullName evidence="3">Putative sulfatase</fullName>
    </submittedName>
</protein>
<sequence length="190" mass="21252">MRTSATTWRSRNPTPSTTTTAAATMRIDRDMDERDLKGPTPQGLHVSKTKRWYLRCVASVDDNVGRLLDYLDAEGLTEATPVVYTSDKGFFWAITAGSTNASFEDDIILNVDFAPILEGCTPPDWRSAMYYPGTLDELQDPECKLFDLHNDPYELDNLADEPEKAELLAGLKAELERAQVEVGDTPYVRV</sequence>
<comment type="similarity">
    <text evidence="1">Belongs to the sulfatase family.</text>
</comment>
<accession>A0A8H3VVP5</accession>
<dbReference type="EMBL" id="WOWK01000184">
    <property type="protein sequence ID" value="KAF0315829.1"/>
    <property type="molecule type" value="Genomic_DNA"/>
</dbReference>
<dbReference type="PANTHER" id="PTHR43108">
    <property type="entry name" value="N-ACETYLGLUCOSAMINE-6-SULFATASE FAMILY MEMBER"/>
    <property type="match status" value="1"/>
</dbReference>
<dbReference type="Gene3D" id="3.40.720.10">
    <property type="entry name" value="Alkaline Phosphatase, subunit A"/>
    <property type="match status" value="2"/>
</dbReference>
<dbReference type="InterPro" id="IPR017850">
    <property type="entry name" value="Alkaline_phosphatase_core_sf"/>
</dbReference>